<feature type="domain" description="BIG2" evidence="3">
    <location>
        <begin position="214"/>
        <end position="294"/>
    </location>
</feature>
<gene>
    <name evidence="4" type="ORF">GCM10007380_31890</name>
</gene>
<dbReference type="Proteomes" id="UP000626244">
    <property type="component" value="Unassembled WGS sequence"/>
</dbReference>
<feature type="compositionally biased region" description="Basic and acidic residues" evidence="1">
    <location>
        <begin position="301"/>
        <end position="313"/>
    </location>
</feature>
<keyword evidence="2" id="KW-0732">Signal</keyword>
<evidence type="ECO:0000313" key="5">
    <source>
        <dbReference type="Proteomes" id="UP000626244"/>
    </source>
</evidence>
<dbReference type="InterPro" id="IPR003343">
    <property type="entry name" value="Big_2"/>
</dbReference>
<dbReference type="AlphaFoldDB" id="A0A8J3AM35"/>
<dbReference type="SUPFAM" id="SSF49373">
    <property type="entry name" value="Invasin/intimin cell-adhesion fragments"/>
    <property type="match status" value="2"/>
</dbReference>
<accession>A0A8J3AM35</accession>
<dbReference type="OrthoDB" id="503324at2"/>
<evidence type="ECO:0000313" key="4">
    <source>
        <dbReference type="EMBL" id="GGI16223.1"/>
    </source>
</evidence>
<dbReference type="RefSeq" id="WP_088000821.1">
    <property type="nucleotide sequence ID" value="NZ_BMHB01000002.1"/>
</dbReference>
<sequence>MFKKWTNGVCSFLLAVTFFMPFFTNVVAHAEEVNLVEDRLTLSENEITITPGESKEIILTYINDLGEKEDVTKSPELKVENIDELVKFENGLITAGEDIGTTELQFSYKDFNVLLTINVEDKVELESIKIDLKEFKLAVGKTLPLKVYGYYSDGSKEVIKDNLTWQSSNTSVATVKDGIVTAVKEGKSNVIITVSYEEFSAKSEGKVFVQSPVKIKNIIANPSKLKLQQGDKQSITIFAVYTDGTKKDITKDVKYKIGNTKIVTFSDGKIVAKAKGATSIKASYQNYSANITVVVEKKKKHDDDDKKHDDDNHHKGKHGK</sequence>
<dbReference type="SMART" id="SM00635">
    <property type="entry name" value="BID_2"/>
    <property type="match status" value="2"/>
</dbReference>
<feature type="domain" description="BIG2" evidence="3">
    <location>
        <begin position="124"/>
        <end position="204"/>
    </location>
</feature>
<feature type="signal peptide" evidence="2">
    <location>
        <begin position="1"/>
        <end position="30"/>
    </location>
</feature>
<dbReference type="Gene3D" id="2.60.40.1080">
    <property type="match status" value="2"/>
</dbReference>
<keyword evidence="5" id="KW-1185">Reference proteome</keyword>
<name>A0A8J3AM35_9BACI</name>
<evidence type="ECO:0000259" key="3">
    <source>
        <dbReference type="SMART" id="SM00635"/>
    </source>
</evidence>
<evidence type="ECO:0000256" key="2">
    <source>
        <dbReference type="SAM" id="SignalP"/>
    </source>
</evidence>
<protein>
    <recommendedName>
        <fullName evidence="3">BIG2 domain-containing protein</fullName>
    </recommendedName>
</protein>
<dbReference type="EMBL" id="BMHB01000002">
    <property type="protein sequence ID" value="GGI16223.1"/>
    <property type="molecule type" value="Genomic_DNA"/>
</dbReference>
<evidence type="ECO:0000256" key="1">
    <source>
        <dbReference type="SAM" id="MobiDB-lite"/>
    </source>
</evidence>
<organism evidence="4 5">
    <name type="scientific">Gottfriedia solisilvae</name>
    <dbReference type="NCBI Taxonomy" id="1516104"/>
    <lineage>
        <taxon>Bacteria</taxon>
        <taxon>Bacillati</taxon>
        <taxon>Bacillota</taxon>
        <taxon>Bacilli</taxon>
        <taxon>Bacillales</taxon>
        <taxon>Bacillaceae</taxon>
        <taxon>Gottfriedia</taxon>
    </lineage>
</organism>
<proteinExistence type="predicted"/>
<comment type="caution">
    <text evidence="4">The sequence shown here is derived from an EMBL/GenBank/DDBJ whole genome shotgun (WGS) entry which is preliminary data.</text>
</comment>
<dbReference type="Pfam" id="PF02368">
    <property type="entry name" value="Big_2"/>
    <property type="match status" value="1"/>
</dbReference>
<feature type="chain" id="PRO_5035216022" description="BIG2 domain-containing protein" evidence="2">
    <location>
        <begin position="31"/>
        <end position="320"/>
    </location>
</feature>
<feature type="region of interest" description="Disordered" evidence="1">
    <location>
        <begin position="297"/>
        <end position="320"/>
    </location>
</feature>
<reference evidence="5" key="1">
    <citation type="journal article" date="2019" name="Int. J. Syst. Evol. Microbiol.">
        <title>The Global Catalogue of Microorganisms (GCM) 10K type strain sequencing project: providing services to taxonomists for standard genome sequencing and annotation.</title>
        <authorList>
            <consortium name="The Broad Institute Genomics Platform"/>
            <consortium name="The Broad Institute Genome Sequencing Center for Infectious Disease"/>
            <person name="Wu L."/>
            <person name="Ma J."/>
        </authorList>
    </citation>
    <scope>NUCLEOTIDE SEQUENCE [LARGE SCALE GENOMIC DNA]</scope>
    <source>
        <strain evidence="5">CGMCC 1.14993</strain>
    </source>
</reference>
<dbReference type="InterPro" id="IPR008964">
    <property type="entry name" value="Invasin/intimin_cell_adhesion"/>
</dbReference>